<dbReference type="Gene3D" id="2.40.50.180">
    <property type="entry name" value="CheA-289, Domain 4"/>
    <property type="match status" value="1"/>
</dbReference>
<keyword evidence="3" id="KW-0963">Cytoplasm</keyword>
<evidence type="ECO:0000313" key="5">
    <source>
        <dbReference type="EMBL" id="SHI06495.1"/>
    </source>
</evidence>
<proteinExistence type="predicted"/>
<dbReference type="GO" id="GO:0007165">
    <property type="term" value="P:signal transduction"/>
    <property type="evidence" value="ECO:0007669"/>
    <property type="project" value="InterPro"/>
</dbReference>
<dbReference type="GO" id="GO:0005829">
    <property type="term" value="C:cytosol"/>
    <property type="evidence" value="ECO:0007669"/>
    <property type="project" value="TreeGrafter"/>
</dbReference>
<evidence type="ECO:0000256" key="1">
    <source>
        <dbReference type="ARBA" id="ARBA00004496"/>
    </source>
</evidence>
<evidence type="ECO:0000313" key="6">
    <source>
        <dbReference type="Proteomes" id="UP000183995"/>
    </source>
</evidence>
<reference evidence="5 6" key="1">
    <citation type="submission" date="2016-11" db="EMBL/GenBank/DDBJ databases">
        <authorList>
            <person name="Jaros S."/>
            <person name="Januszkiewicz K."/>
            <person name="Wedrychowicz H."/>
        </authorList>
    </citation>
    <scope>NUCLEOTIDE SEQUENCE [LARGE SCALE GENOMIC DNA]</scope>
    <source>
        <strain evidence="5 6">DSM 10068</strain>
    </source>
</reference>
<name>A0A1M5Y321_9FIRM</name>
<sequence>MEKLEAQKEIREEIEEESLKGKYLTFIVCEETYGIQIRYVTEIVGIQTITEMPEMPEYIKGVINLRGKIIPVMDVRLRFGMQEHVYDDRTCIVVIDYNEITYGLIVDSVSEVIAIGEDSITETPNLYAESSGFVKNIGKIDAVVILLLDCERLLMERTASILR</sequence>
<dbReference type="STRING" id="1123282.SAMN02745823_02185"/>
<dbReference type="SUPFAM" id="SSF50341">
    <property type="entry name" value="CheW-like"/>
    <property type="match status" value="1"/>
</dbReference>
<dbReference type="Proteomes" id="UP000183995">
    <property type="component" value="Unassembled WGS sequence"/>
</dbReference>
<dbReference type="Pfam" id="PF01584">
    <property type="entry name" value="CheW"/>
    <property type="match status" value="1"/>
</dbReference>
<dbReference type="PANTHER" id="PTHR22617:SF45">
    <property type="entry name" value="CHEMOTAXIS PROTEIN CHEW"/>
    <property type="match status" value="1"/>
</dbReference>
<dbReference type="Gene3D" id="2.30.30.40">
    <property type="entry name" value="SH3 Domains"/>
    <property type="match status" value="1"/>
</dbReference>
<comment type="subcellular location">
    <subcellularLocation>
        <location evidence="1">Cytoplasm</location>
    </subcellularLocation>
</comment>
<dbReference type="SMART" id="SM00260">
    <property type="entry name" value="CheW"/>
    <property type="match status" value="1"/>
</dbReference>
<dbReference type="GO" id="GO:0006935">
    <property type="term" value="P:chemotaxis"/>
    <property type="evidence" value="ECO:0007669"/>
    <property type="project" value="InterPro"/>
</dbReference>
<dbReference type="InterPro" id="IPR036061">
    <property type="entry name" value="CheW-like_dom_sf"/>
</dbReference>
<protein>
    <recommendedName>
        <fullName evidence="2">Chemotaxis protein CheW</fullName>
    </recommendedName>
</protein>
<dbReference type="AlphaFoldDB" id="A0A1M5Y321"/>
<dbReference type="PROSITE" id="PS50851">
    <property type="entry name" value="CHEW"/>
    <property type="match status" value="1"/>
</dbReference>
<dbReference type="InterPro" id="IPR002545">
    <property type="entry name" value="CheW-lke_dom"/>
</dbReference>
<evidence type="ECO:0000259" key="4">
    <source>
        <dbReference type="PROSITE" id="PS50851"/>
    </source>
</evidence>
<dbReference type="PANTHER" id="PTHR22617">
    <property type="entry name" value="CHEMOTAXIS SENSOR HISTIDINE KINASE-RELATED"/>
    <property type="match status" value="1"/>
</dbReference>
<evidence type="ECO:0000256" key="2">
    <source>
        <dbReference type="ARBA" id="ARBA00021483"/>
    </source>
</evidence>
<feature type="domain" description="CheW-like" evidence="4">
    <location>
        <begin position="20"/>
        <end position="159"/>
    </location>
</feature>
<keyword evidence="6" id="KW-1185">Reference proteome</keyword>
<accession>A0A1M5Y321</accession>
<evidence type="ECO:0000256" key="3">
    <source>
        <dbReference type="ARBA" id="ARBA00022490"/>
    </source>
</evidence>
<dbReference type="EMBL" id="FQXV01000007">
    <property type="protein sequence ID" value="SHI06495.1"/>
    <property type="molecule type" value="Genomic_DNA"/>
</dbReference>
<gene>
    <name evidence="5" type="ORF">SAMN02745823_02185</name>
</gene>
<dbReference type="InterPro" id="IPR039315">
    <property type="entry name" value="CheW"/>
</dbReference>
<organism evidence="5 6">
    <name type="scientific">Sporobacter termitidis DSM 10068</name>
    <dbReference type="NCBI Taxonomy" id="1123282"/>
    <lineage>
        <taxon>Bacteria</taxon>
        <taxon>Bacillati</taxon>
        <taxon>Bacillota</taxon>
        <taxon>Clostridia</taxon>
        <taxon>Eubacteriales</taxon>
        <taxon>Oscillospiraceae</taxon>
        <taxon>Sporobacter</taxon>
    </lineage>
</organism>